<dbReference type="Proteomes" id="UP000053105">
    <property type="component" value="Unassembled WGS sequence"/>
</dbReference>
<evidence type="ECO:0000313" key="1">
    <source>
        <dbReference type="EMBL" id="KOX73117.1"/>
    </source>
</evidence>
<gene>
    <name evidence="1" type="ORF">WN51_14604</name>
</gene>
<dbReference type="EMBL" id="KQ435803">
    <property type="protein sequence ID" value="KOX73117.1"/>
    <property type="molecule type" value="Genomic_DNA"/>
</dbReference>
<protein>
    <submittedName>
        <fullName evidence="1">Uncharacterized protein</fullName>
    </submittedName>
</protein>
<name>A0A0M8ZXT2_9HYME</name>
<proteinExistence type="predicted"/>
<evidence type="ECO:0000313" key="2">
    <source>
        <dbReference type="Proteomes" id="UP000053105"/>
    </source>
</evidence>
<dbReference type="AlphaFoldDB" id="A0A0M8ZXT2"/>
<sequence length="228" mass="26555">MTTTLERHNSQSNNKKAAWTADPGYVELLDYRCSCSPTPLFENGFKGYDDIFLSSRSDREKMVGKLNKRFRKRKDSERAPIQKSPLVYLRLKGCPVVYLLSKEENYYSMDIFSRQDKILQIKISEVEETMWKNAKEKKSNDIKCNVNKMKHPKQGKYASVNSKASKLKLKLLKLRNLKSVILTKFGCVFEFFKIWKTLAVLQQNVRVLYALLGSQFNFIPGFVTHYVL</sequence>
<accession>A0A0M8ZXT2</accession>
<keyword evidence="2" id="KW-1185">Reference proteome</keyword>
<organism evidence="1 2">
    <name type="scientific">Melipona quadrifasciata</name>
    <dbReference type="NCBI Taxonomy" id="166423"/>
    <lineage>
        <taxon>Eukaryota</taxon>
        <taxon>Metazoa</taxon>
        <taxon>Ecdysozoa</taxon>
        <taxon>Arthropoda</taxon>
        <taxon>Hexapoda</taxon>
        <taxon>Insecta</taxon>
        <taxon>Pterygota</taxon>
        <taxon>Neoptera</taxon>
        <taxon>Endopterygota</taxon>
        <taxon>Hymenoptera</taxon>
        <taxon>Apocrita</taxon>
        <taxon>Aculeata</taxon>
        <taxon>Apoidea</taxon>
        <taxon>Anthophila</taxon>
        <taxon>Apidae</taxon>
        <taxon>Melipona</taxon>
    </lineage>
</organism>
<reference evidence="1 2" key="1">
    <citation type="submission" date="2015-07" db="EMBL/GenBank/DDBJ databases">
        <title>The genome of Melipona quadrifasciata.</title>
        <authorList>
            <person name="Pan H."/>
            <person name="Kapheim K."/>
        </authorList>
    </citation>
    <scope>NUCLEOTIDE SEQUENCE [LARGE SCALE GENOMIC DNA]</scope>
    <source>
        <strain evidence="1">0111107301</strain>
        <tissue evidence="1">Whole body</tissue>
    </source>
</reference>